<feature type="transmembrane region" description="Helical" evidence="6">
    <location>
        <begin position="264"/>
        <end position="283"/>
    </location>
</feature>
<evidence type="ECO:0000256" key="6">
    <source>
        <dbReference type="SAM" id="Phobius"/>
    </source>
</evidence>
<dbReference type="STRING" id="1117702.AQZ52_12285"/>
<dbReference type="RefSeq" id="WP_067911072.1">
    <property type="nucleotide sequence ID" value="NZ_KQ954245.1"/>
</dbReference>
<dbReference type="Proteomes" id="UP000058012">
    <property type="component" value="Unassembled WGS sequence"/>
</dbReference>
<feature type="transmembrane region" description="Helical" evidence="6">
    <location>
        <begin position="350"/>
        <end position="369"/>
    </location>
</feature>
<protein>
    <submittedName>
        <fullName evidence="8">MFS transporter</fullName>
    </submittedName>
</protein>
<comment type="subcellular location">
    <subcellularLocation>
        <location evidence="1">Membrane</location>
        <topology evidence="1">Multi-pass membrane protein</topology>
    </subcellularLocation>
</comment>
<evidence type="ECO:0000256" key="5">
    <source>
        <dbReference type="ARBA" id="ARBA00023136"/>
    </source>
</evidence>
<feature type="transmembrane region" description="Helical" evidence="6">
    <location>
        <begin position="405"/>
        <end position="426"/>
    </location>
</feature>
<dbReference type="InterPro" id="IPR020846">
    <property type="entry name" value="MFS_dom"/>
</dbReference>
<sequence length="497" mass="53399">MQGEPNRVTTRQKPQQSFWGLWNVSFGFFGIQLAFGLQNANVSRIFQSLGSSVDNLAFLWIAGPVTGLIVQPLIGHYSDRTWGRFGRRRPYFVAGAVLSALALLGLPQAGVLLLAAGFLWLLDASLNIAMEPFRAFVGDMTPDDQRAKGFALQTWFIGAGAVIGSLLPALFTHLGIANTAPEGQVPDSVRLSFYIGAAAMVLAVAWTAFSVREYSPEEMAAFSGTSHEEAASQPLVYSARGPLWFAAGAVLLGVVGELGLDKQLYVLGGGLVLFGFAQMVLRATQAKGALAEIMSDFAQMPTQMRQLAVAQFFTWTALFILWIYTTPVVTRYAFGAVDTAGAAYNAGADWVGVMFAFYNGVAALAAFLLPVLAKRIGNARTHAACLLGGGAGFLLLLVLRDPWLLLLPMVFVGVAWASILAMPYVILTRVLPPHKFGIYIGVFNVFIVVPQLMVATIMGGVIRSFFPTEPKWTMLVGAVVMAGAALAMLRVREDNSA</sequence>
<proteinExistence type="predicted"/>
<evidence type="ECO:0000313" key="8">
    <source>
        <dbReference type="EMBL" id="KUR71412.1"/>
    </source>
</evidence>
<feature type="transmembrane region" description="Helical" evidence="6">
    <location>
        <begin position="20"/>
        <end position="37"/>
    </location>
</feature>
<keyword evidence="2" id="KW-0813">Transport</keyword>
<feature type="transmembrane region" description="Helical" evidence="6">
    <location>
        <begin position="57"/>
        <end position="77"/>
    </location>
</feature>
<evidence type="ECO:0000313" key="9">
    <source>
        <dbReference type="Proteomes" id="UP000058012"/>
    </source>
</evidence>
<evidence type="ECO:0000259" key="7">
    <source>
        <dbReference type="PROSITE" id="PS50850"/>
    </source>
</evidence>
<dbReference type="OrthoDB" id="7584869at2"/>
<reference evidence="8 9" key="1">
    <citation type="submission" date="2015-10" db="EMBL/GenBank/DDBJ databases">
        <title>Draft genome sequence of Novosphingobium fuchskuhlense DSM 25065 isolated from a surface water sample of the southwest basin of Lake Grosse Fuchskuhle.</title>
        <authorList>
            <person name="Ruckert C."/>
            <person name="Winkler A."/>
            <person name="Glaeser J."/>
            <person name="Grossart H.-P."/>
            <person name="Kalinowski J."/>
            <person name="Glaeser S."/>
        </authorList>
    </citation>
    <scope>NUCLEOTIDE SEQUENCE [LARGE SCALE GENOMIC DNA]</scope>
    <source>
        <strain evidence="8 9">FNE08-7</strain>
    </source>
</reference>
<dbReference type="GO" id="GO:0016020">
    <property type="term" value="C:membrane"/>
    <property type="evidence" value="ECO:0007669"/>
    <property type="project" value="UniProtKB-SubCell"/>
</dbReference>
<dbReference type="GO" id="GO:0022857">
    <property type="term" value="F:transmembrane transporter activity"/>
    <property type="evidence" value="ECO:0007669"/>
    <property type="project" value="InterPro"/>
</dbReference>
<dbReference type="Gene3D" id="1.20.1250.20">
    <property type="entry name" value="MFS general substrate transporter like domains"/>
    <property type="match status" value="1"/>
</dbReference>
<dbReference type="InterPro" id="IPR011701">
    <property type="entry name" value="MFS"/>
</dbReference>
<keyword evidence="3 6" id="KW-0812">Transmembrane</keyword>
<organism evidence="8 9">
    <name type="scientific">Novosphingobium fuchskuhlense</name>
    <dbReference type="NCBI Taxonomy" id="1117702"/>
    <lineage>
        <taxon>Bacteria</taxon>
        <taxon>Pseudomonadati</taxon>
        <taxon>Pseudomonadota</taxon>
        <taxon>Alphaproteobacteria</taxon>
        <taxon>Sphingomonadales</taxon>
        <taxon>Sphingomonadaceae</taxon>
        <taxon>Novosphingobium</taxon>
    </lineage>
</organism>
<evidence type="ECO:0000256" key="3">
    <source>
        <dbReference type="ARBA" id="ARBA00022692"/>
    </source>
</evidence>
<feature type="transmembrane region" description="Helical" evidence="6">
    <location>
        <begin position="438"/>
        <end position="466"/>
    </location>
</feature>
<keyword evidence="5 6" id="KW-0472">Membrane</keyword>
<evidence type="ECO:0000256" key="4">
    <source>
        <dbReference type="ARBA" id="ARBA00022989"/>
    </source>
</evidence>
<feature type="transmembrane region" description="Helical" evidence="6">
    <location>
        <begin position="191"/>
        <end position="209"/>
    </location>
</feature>
<evidence type="ECO:0000256" key="2">
    <source>
        <dbReference type="ARBA" id="ARBA00022448"/>
    </source>
</evidence>
<dbReference type="EMBL" id="LLZS01000007">
    <property type="protein sequence ID" value="KUR71412.1"/>
    <property type="molecule type" value="Genomic_DNA"/>
</dbReference>
<dbReference type="PANTHER" id="PTHR19432:SF35">
    <property type="entry name" value="SOLUTE CARRIER FAMILY 45 MEMBER 3 ISOFORM X1"/>
    <property type="match status" value="1"/>
</dbReference>
<feature type="domain" description="Major facilitator superfamily (MFS) profile" evidence="7">
    <location>
        <begin position="263"/>
        <end position="497"/>
    </location>
</feature>
<feature type="transmembrane region" description="Helical" evidence="6">
    <location>
        <begin position="89"/>
        <end position="106"/>
    </location>
</feature>
<dbReference type="AlphaFoldDB" id="A0A117UV45"/>
<name>A0A117UV45_9SPHN</name>
<feature type="transmembrane region" description="Helical" evidence="6">
    <location>
        <begin position="304"/>
        <end position="324"/>
    </location>
</feature>
<keyword evidence="9" id="KW-1185">Reference proteome</keyword>
<keyword evidence="4 6" id="KW-1133">Transmembrane helix</keyword>
<dbReference type="PROSITE" id="PS50850">
    <property type="entry name" value="MFS"/>
    <property type="match status" value="1"/>
</dbReference>
<evidence type="ECO:0000256" key="1">
    <source>
        <dbReference type="ARBA" id="ARBA00004141"/>
    </source>
</evidence>
<feature type="transmembrane region" description="Helical" evidence="6">
    <location>
        <begin position="381"/>
        <end position="399"/>
    </location>
</feature>
<dbReference type="InterPro" id="IPR036259">
    <property type="entry name" value="MFS_trans_sf"/>
</dbReference>
<comment type="caution">
    <text evidence="8">The sequence shown here is derived from an EMBL/GenBank/DDBJ whole genome shotgun (WGS) entry which is preliminary data.</text>
</comment>
<gene>
    <name evidence="8" type="ORF">AQZ52_12285</name>
</gene>
<dbReference type="PANTHER" id="PTHR19432">
    <property type="entry name" value="SUGAR TRANSPORTER"/>
    <property type="match status" value="1"/>
</dbReference>
<dbReference type="Pfam" id="PF07690">
    <property type="entry name" value="MFS_1"/>
    <property type="match status" value="1"/>
</dbReference>
<accession>A0A117UV45</accession>
<feature type="transmembrane region" description="Helical" evidence="6">
    <location>
        <begin position="472"/>
        <end position="491"/>
    </location>
</feature>
<feature type="transmembrane region" description="Helical" evidence="6">
    <location>
        <begin position="150"/>
        <end position="171"/>
    </location>
</feature>
<dbReference type="SUPFAM" id="SSF103473">
    <property type="entry name" value="MFS general substrate transporter"/>
    <property type="match status" value="1"/>
</dbReference>